<comment type="caution">
    <text evidence="17">The sequence shown here is derived from an EMBL/GenBank/DDBJ whole genome shotgun (WGS) entry which is preliminary data.</text>
</comment>
<dbReference type="InterPro" id="IPR000462">
    <property type="entry name" value="CDP-OH_P_trans"/>
</dbReference>
<keyword evidence="7 15" id="KW-0808">Transferase</keyword>
<evidence type="ECO:0000256" key="14">
    <source>
        <dbReference type="ARBA" id="ARBA00048586"/>
    </source>
</evidence>
<comment type="pathway">
    <text evidence="2">Phospholipid metabolism; phosphatidylglycerol biosynthesis; phosphatidylglycerol from CDP-diacylglycerol: step 1/2.</text>
</comment>
<dbReference type="STRING" id="999894.TDIS_0935"/>
<comment type="subcellular location">
    <subcellularLocation>
        <location evidence="1">Membrane</location>
        <topology evidence="1">Multi-pass membrane protein</topology>
    </subcellularLocation>
</comment>
<dbReference type="EC" id="2.7.8.5" evidence="4"/>
<sequence length="182" mass="20081">MLTWANLVTVFRLLLIPVIVIALLSGRRTEAFVLFLAAGTSDALDGFLARVLKQKSLLGAILDPLADKFLLDTIYILCAWKGYLPASLAVLVVSRDVLIVSGFLILYLFVVPPEVRPTLLSKINTTFQVITAALVLAGISNRFLNPFFSLTAFFTVASGLHYLYLAFKAFPHRSENPSPRRP</sequence>
<keyword evidence="11 16" id="KW-0472">Membrane</keyword>
<evidence type="ECO:0000256" key="13">
    <source>
        <dbReference type="ARBA" id="ARBA00023264"/>
    </source>
</evidence>
<evidence type="ECO:0000256" key="8">
    <source>
        <dbReference type="ARBA" id="ARBA00022692"/>
    </source>
</evidence>
<dbReference type="Gene3D" id="1.20.120.1760">
    <property type="match status" value="1"/>
</dbReference>
<dbReference type="InterPro" id="IPR048254">
    <property type="entry name" value="CDP_ALCOHOL_P_TRANSF_CS"/>
</dbReference>
<evidence type="ECO:0000256" key="4">
    <source>
        <dbReference type="ARBA" id="ARBA00013170"/>
    </source>
</evidence>
<gene>
    <name evidence="17" type="ORF">TDIS_0935</name>
</gene>
<evidence type="ECO:0000256" key="2">
    <source>
        <dbReference type="ARBA" id="ARBA00005042"/>
    </source>
</evidence>
<feature type="transmembrane region" description="Helical" evidence="16">
    <location>
        <begin position="147"/>
        <end position="167"/>
    </location>
</feature>
<keyword evidence="13" id="KW-1208">Phospholipid metabolism</keyword>
<dbReference type="Proteomes" id="UP000078390">
    <property type="component" value="Unassembled WGS sequence"/>
</dbReference>
<evidence type="ECO:0000256" key="15">
    <source>
        <dbReference type="RuleBase" id="RU003750"/>
    </source>
</evidence>
<evidence type="ECO:0000256" key="1">
    <source>
        <dbReference type="ARBA" id="ARBA00004141"/>
    </source>
</evidence>
<proteinExistence type="inferred from homology"/>
<accession>A0A179D5K9</accession>
<dbReference type="OrthoDB" id="9796672at2"/>
<evidence type="ECO:0000256" key="5">
    <source>
        <dbReference type="ARBA" id="ARBA00014944"/>
    </source>
</evidence>
<dbReference type="AlphaFoldDB" id="A0A179D5K9"/>
<dbReference type="PROSITE" id="PS00379">
    <property type="entry name" value="CDP_ALCOHOL_P_TRANSF"/>
    <property type="match status" value="1"/>
</dbReference>
<dbReference type="EMBL" id="LWLG01000004">
    <property type="protein sequence ID" value="OAQ21009.1"/>
    <property type="molecule type" value="Genomic_DNA"/>
</dbReference>
<organism evidence="17 18">
    <name type="scientific">Thermosulfurimonas dismutans</name>
    <dbReference type="NCBI Taxonomy" id="999894"/>
    <lineage>
        <taxon>Bacteria</taxon>
        <taxon>Pseudomonadati</taxon>
        <taxon>Thermodesulfobacteriota</taxon>
        <taxon>Thermodesulfobacteria</taxon>
        <taxon>Thermodesulfobacteriales</taxon>
        <taxon>Thermodesulfobacteriaceae</taxon>
        <taxon>Thermosulfurimonas</taxon>
    </lineage>
</organism>
<dbReference type="PIRSF" id="PIRSF000847">
    <property type="entry name" value="Phos_ph_gly_syn"/>
    <property type="match status" value="1"/>
</dbReference>
<comment type="similarity">
    <text evidence="3 15">Belongs to the CDP-alcohol phosphatidyltransferase class-I family.</text>
</comment>
<evidence type="ECO:0000256" key="16">
    <source>
        <dbReference type="SAM" id="Phobius"/>
    </source>
</evidence>
<protein>
    <recommendedName>
        <fullName evidence="5">CDP-diacylglycerol--glycerol-3-phosphate 3-phosphatidyltransferase</fullName>
        <ecNumber evidence="4">2.7.8.5</ecNumber>
    </recommendedName>
</protein>
<dbReference type="InterPro" id="IPR050324">
    <property type="entry name" value="CDP-alcohol_PTase-I"/>
</dbReference>
<comment type="catalytic activity">
    <reaction evidence="14">
        <text>a CDP-1,2-diacyl-sn-glycerol + sn-glycerol 3-phosphate = a 1,2-diacyl-sn-glycero-3-phospho-(1'-sn-glycero-3'-phosphate) + CMP + H(+)</text>
        <dbReference type="Rhea" id="RHEA:12593"/>
        <dbReference type="ChEBI" id="CHEBI:15378"/>
        <dbReference type="ChEBI" id="CHEBI:57597"/>
        <dbReference type="ChEBI" id="CHEBI:58332"/>
        <dbReference type="ChEBI" id="CHEBI:60110"/>
        <dbReference type="ChEBI" id="CHEBI:60377"/>
        <dbReference type="EC" id="2.7.8.5"/>
    </reaction>
</comment>
<dbReference type="InterPro" id="IPR004570">
    <property type="entry name" value="Phosphatidylglycerol_P_synth"/>
</dbReference>
<evidence type="ECO:0000256" key="6">
    <source>
        <dbReference type="ARBA" id="ARBA00022516"/>
    </source>
</evidence>
<dbReference type="GO" id="GO:0046474">
    <property type="term" value="P:glycerophospholipid biosynthetic process"/>
    <property type="evidence" value="ECO:0007669"/>
    <property type="project" value="TreeGrafter"/>
</dbReference>
<reference evidence="17 18" key="1">
    <citation type="submission" date="2016-04" db="EMBL/GenBank/DDBJ databases">
        <title>Genome analysis of Thermosulfurimonas dismutans, the first thermophilic sulfur-disproportionating bacterium of the phylum Thermodesulfobacteria.</title>
        <authorList>
            <person name="Mardanov A.V."/>
            <person name="Beletsky A.V."/>
            <person name="Kadnikov V.V."/>
            <person name="Slobodkin A.I."/>
            <person name="Ravin N.V."/>
        </authorList>
    </citation>
    <scope>NUCLEOTIDE SEQUENCE [LARGE SCALE GENOMIC DNA]</scope>
    <source>
        <strain evidence="17 18">S95</strain>
    </source>
</reference>
<evidence type="ECO:0000256" key="10">
    <source>
        <dbReference type="ARBA" id="ARBA00023098"/>
    </source>
</evidence>
<evidence type="ECO:0000256" key="9">
    <source>
        <dbReference type="ARBA" id="ARBA00022989"/>
    </source>
</evidence>
<keyword evidence="12" id="KW-0594">Phospholipid biosynthesis</keyword>
<dbReference type="InterPro" id="IPR043130">
    <property type="entry name" value="CDP-OH_PTrfase_TM_dom"/>
</dbReference>
<name>A0A179D5K9_9BACT</name>
<evidence type="ECO:0000313" key="17">
    <source>
        <dbReference type="EMBL" id="OAQ21009.1"/>
    </source>
</evidence>
<dbReference type="PANTHER" id="PTHR14269:SF62">
    <property type="entry name" value="CDP-DIACYLGLYCEROL--GLYCEROL-3-PHOSPHATE 3-PHOSPHATIDYLTRANSFERASE 1, CHLOROPLASTIC"/>
    <property type="match status" value="1"/>
</dbReference>
<keyword evidence="9 16" id="KW-1133">Transmembrane helix</keyword>
<evidence type="ECO:0000256" key="11">
    <source>
        <dbReference type="ARBA" id="ARBA00023136"/>
    </source>
</evidence>
<evidence type="ECO:0000256" key="3">
    <source>
        <dbReference type="ARBA" id="ARBA00010441"/>
    </source>
</evidence>
<dbReference type="GO" id="GO:0016020">
    <property type="term" value="C:membrane"/>
    <property type="evidence" value="ECO:0007669"/>
    <property type="project" value="UniProtKB-SubCell"/>
</dbReference>
<dbReference type="PATRIC" id="fig|999894.6.peg.931"/>
<evidence type="ECO:0000256" key="12">
    <source>
        <dbReference type="ARBA" id="ARBA00023209"/>
    </source>
</evidence>
<evidence type="ECO:0000256" key="7">
    <source>
        <dbReference type="ARBA" id="ARBA00022679"/>
    </source>
</evidence>
<dbReference type="GO" id="GO:0008444">
    <property type="term" value="F:CDP-diacylglycerol-glycerol-3-phosphate 3-phosphatidyltransferase activity"/>
    <property type="evidence" value="ECO:0007669"/>
    <property type="project" value="UniProtKB-EC"/>
</dbReference>
<evidence type="ECO:0000313" key="18">
    <source>
        <dbReference type="Proteomes" id="UP000078390"/>
    </source>
</evidence>
<keyword evidence="10" id="KW-0443">Lipid metabolism</keyword>
<keyword evidence="6" id="KW-0444">Lipid biosynthesis</keyword>
<keyword evidence="18" id="KW-1185">Reference proteome</keyword>
<dbReference type="RefSeq" id="WP_068669808.1">
    <property type="nucleotide sequence ID" value="NZ_LWLG01000004.1"/>
</dbReference>
<dbReference type="PANTHER" id="PTHR14269">
    <property type="entry name" value="CDP-DIACYLGLYCEROL--GLYCEROL-3-PHOSPHATE 3-PHOSPHATIDYLTRANSFERASE-RELATED"/>
    <property type="match status" value="1"/>
</dbReference>
<dbReference type="Pfam" id="PF01066">
    <property type="entry name" value="CDP-OH_P_transf"/>
    <property type="match status" value="1"/>
</dbReference>
<keyword evidence="8 16" id="KW-0812">Transmembrane</keyword>
<feature type="transmembrane region" description="Helical" evidence="16">
    <location>
        <begin position="88"/>
        <end position="111"/>
    </location>
</feature>
<feature type="transmembrane region" description="Helical" evidence="16">
    <location>
        <begin position="6"/>
        <end position="24"/>
    </location>
</feature>